<dbReference type="InterPro" id="IPR015942">
    <property type="entry name" value="Asp/Glu/hydantoin_racemase"/>
</dbReference>
<dbReference type="AlphaFoldDB" id="A0A9P5KYS5"/>
<evidence type="ECO:0000313" key="2">
    <source>
        <dbReference type="EMBL" id="KAF7515776.1"/>
    </source>
</evidence>
<gene>
    <name evidence="2" type="ORF">PCG10_002903</name>
</gene>
<dbReference type="Gene3D" id="3.40.50.12500">
    <property type="match status" value="1"/>
</dbReference>
<dbReference type="PANTHER" id="PTHR28047:SF5">
    <property type="entry name" value="PROTEIN DCG1"/>
    <property type="match status" value="1"/>
</dbReference>
<proteinExistence type="inferred from homology"/>
<organism evidence="2 3">
    <name type="scientific">Penicillium crustosum</name>
    <name type="common">Blue mold fungus</name>
    <dbReference type="NCBI Taxonomy" id="36656"/>
    <lineage>
        <taxon>Eukaryota</taxon>
        <taxon>Fungi</taxon>
        <taxon>Dikarya</taxon>
        <taxon>Ascomycota</taxon>
        <taxon>Pezizomycotina</taxon>
        <taxon>Eurotiomycetes</taxon>
        <taxon>Eurotiomycetidae</taxon>
        <taxon>Eurotiales</taxon>
        <taxon>Aspergillaceae</taxon>
        <taxon>Penicillium</taxon>
    </lineage>
</organism>
<protein>
    <recommendedName>
        <fullName evidence="4">Asp/Glu/hydantoin racemase</fullName>
    </recommendedName>
</protein>
<evidence type="ECO:0008006" key="4">
    <source>
        <dbReference type="Google" id="ProtNLM"/>
    </source>
</evidence>
<dbReference type="InterPro" id="IPR053714">
    <property type="entry name" value="Iso_Racemase_Enz_sf"/>
</dbReference>
<dbReference type="EMBL" id="JAAOZQ010000161">
    <property type="protein sequence ID" value="KAF7515776.1"/>
    <property type="molecule type" value="Genomic_DNA"/>
</dbReference>
<sequence length="304" mass="33076">MSLALQPRYGTNEIIQLDPRKGERNYSILIINPNTSTHMTEALKPILASMNYQDVHFEYFTAPDSSVEIDGVEIEPIASINNAEESCKSALNCWPVREFISHYDAFLVACYSAHPFVGRLRGDIAASEGASSTRNKYVTGIFEASITTALSLVSGFALQDPINPAEKLQKYQEKGSFGIVTTGSAWKEELTNAVQGALGYDYEDGSSMHFAGVETTGLTAVELHTTEPEEVRRRIIDATRNLLRNSESRVKVVCLGCAGMAGMEEAVREGCTQEYGHPEGQRVRIVDGVVAGAGNLITALKAGF</sequence>
<reference evidence="2" key="1">
    <citation type="submission" date="2020-02" db="EMBL/GenBank/DDBJ databases">
        <authorList>
            <person name="Lichtner F.J."/>
        </authorList>
    </citation>
    <scope>NUCLEOTIDE SEQUENCE</scope>
    <source>
        <strain evidence="2">G10</strain>
    </source>
</reference>
<dbReference type="PANTHER" id="PTHR28047">
    <property type="entry name" value="PROTEIN DCG1"/>
    <property type="match status" value="1"/>
</dbReference>
<dbReference type="InterPro" id="IPR052186">
    <property type="entry name" value="Hydantoin_racemase-like"/>
</dbReference>
<comment type="caution">
    <text evidence="2">The sequence shown here is derived from an EMBL/GenBank/DDBJ whole genome shotgun (WGS) entry which is preliminary data.</text>
</comment>
<evidence type="ECO:0000256" key="1">
    <source>
        <dbReference type="ARBA" id="ARBA00038414"/>
    </source>
</evidence>
<dbReference type="GO" id="GO:0047661">
    <property type="term" value="F:amino-acid racemase activity"/>
    <property type="evidence" value="ECO:0007669"/>
    <property type="project" value="InterPro"/>
</dbReference>
<accession>A0A9P5KYS5</accession>
<name>A0A9P5KYS5_PENCR</name>
<keyword evidence="3" id="KW-1185">Reference proteome</keyword>
<dbReference type="Pfam" id="PF01177">
    <property type="entry name" value="Asp_Glu_race"/>
    <property type="match status" value="1"/>
</dbReference>
<evidence type="ECO:0000313" key="3">
    <source>
        <dbReference type="Proteomes" id="UP000701341"/>
    </source>
</evidence>
<comment type="similarity">
    <text evidence="1">Belongs to the HyuE racemase family.</text>
</comment>
<dbReference type="Proteomes" id="UP000701341">
    <property type="component" value="Unassembled WGS sequence"/>
</dbReference>